<reference evidence="3" key="1">
    <citation type="submission" date="2016-06" db="EMBL/GenBank/DDBJ databases">
        <authorList>
            <person name="Varghese N."/>
            <person name="Submissions Spin"/>
        </authorList>
    </citation>
    <scope>NUCLEOTIDE SEQUENCE [LARGE SCALE GENOMIC DNA]</scope>
    <source>
        <strain evidence="3">DSM 43816</strain>
    </source>
</reference>
<dbReference type="RefSeq" id="WP_088982801.1">
    <property type="nucleotide sequence ID" value="NZ_LT607413.1"/>
</dbReference>
<dbReference type="InParanoid" id="A0A1C4YB01"/>
<evidence type="ECO:0000256" key="1">
    <source>
        <dbReference type="SAM" id="Phobius"/>
    </source>
</evidence>
<keyword evidence="1" id="KW-0472">Membrane</keyword>
<sequence>MSVPLETVTLVVYPDHPSADGRRSLASWLRLTDQLRGRVTWAVAPDPSVPAGSMTGVTDVLVVAVGGGGALAVLVQAIAGWLSRRGEDVTVRITGADGQSVELEVRQVRDLTQVATLVENTVRALEQSQPPAGTEQR</sequence>
<dbReference type="AlphaFoldDB" id="A0A1C4YB01"/>
<evidence type="ECO:0000313" key="3">
    <source>
        <dbReference type="Proteomes" id="UP000198253"/>
    </source>
</evidence>
<gene>
    <name evidence="2" type="ORF">GA0070618_3775</name>
</gene>
<dbReference type="InterPro" id="IPR045428">
    <property type="entry name" value="EACC1"/>
</dbReference>
<keyword evidence="1" id="KW-1133">Transmembrane helix</keyword>
<protein>
    <submittedName>
        <fullName evidence="2">Uncharacterized protein</fullName>
    </submittedName>
</protein>
<keyword evidence="1" id="KW-0812">Transmembrane</keyword>
<feature type="transmembrane region" description="Helical" evidence="1">
    <location>
        <begin position="60"/>
        <end position="82"/>
    </location>
</feature>
<proteinExistence type="predicted"/>
<name>A0A1C4YB01_MICEC</name>
<keyword evidence="3" id="KW-1185">Reference proteome</keyword>
<accession>A0A1C4YB01</accession>
<dbReference type="Pfam" id="PF19953">
    <property type="entry name" value="EACC1"/>
    <property type="match status" value="1"/>
</dbReference>
<dbReference type="Proteomes" id="UP000198253">
    <property type="component" value="Chromosome I"/>
</dbReference>
<dbReference type="OrthoDB" id="3400184at2"/>
<dbReference type="EMBL" id="LT607413">
    <property type="protein sequence ID" value="SCF17932.1"/>
    <property type="molecule type" value="Genomic_DNA"/>
</dbReference>
<evidence type="ECO:0000313" key="2">
    <source>
        <dbReference type="EMBL" id="SCF17932.1"/>
    </source>
</evidence>
<organism evidence="2 3">
    <name type="scientific">Micromonospora echinospora</name>
    <name type="common">Micromonospora purpurea</name>
    <dbReference type="NCBI Taxonomy" id="1877"/>
    <lineage>
        <taxon>Bacteria</taxon>
        <taxon>Bacillati</taxon>
        <taxon>Actinomycetota</taxon>
        <taxon>Actinomycetes</taxon>
        <taxon>Micromonosporales</taxon>
        <taxon>Micromonosporaceae</taxon>
        <taxon>Micromonospora</taxon>
    </lineage>
</organism>